<evidence type="ECO:0000313" key="2">
    <source>
        <dbReference type="EMBL" id="HFM99293.1"/>
    </source>
</evidence>
<gene>
    <name evidence="2" type="ORF">ENR64_16350</name>
</gene>
<feature type="compositionally biased region" description="Low complexity" evidence="1">
    <location>
        <begin position="287"/>
        <end position="304"/>
    </location>
</feature>
<protein>
    <submittedName>
        <fullName evidence="2">Uncharacterized protein</fullName>
    </submittedName>
</protein>
<reference evidence="2" key="1">
    <citation type="journal article" date="2020" name="mSystems">
        <title>Genome- and Community-Level Interaction Insights into Carbon Utilization and Element Cycling Functions of Hydrothermarchaeota in Hydrothermal Sediment.</title>
        <authorList>
            <person name="Zhou Z."/>
            <person name="Liu Y."/>
            <person name="Xu W."/>
            <person name="Pan J."/>
            <person name="Luo Z.H."/>
            <person name="Li M."/>
        </authorList>
    </citation>
    <scope>NUCLEOTIDE SEQUENCE [LARGE SCALE GENOMIC DNA]</scope>
    <source>
        <strain evidence="2">SpSt-418</strain>
    </source>
</reference>
<feature type="region of interest" description="Disordered" evidence="1">
    <location>
        <begin position="277"/>
        <end position="307"/>
    </location>
</feature>
<dbReference type="AlphaFoldDB" id="A0A7C3PFW9"/>
<dbReference type="EMBL" id="DSRU01000235">
    <property type="protein sequence ID" value="HFM99293.1"/>
    <property type="molecule type" value="Genomic_DNA"/>
</dbReference>
<proteinExistence type="predicted"/>
<accession>A0A7C3PFW9</accession>
<sequence length="478" mass="54988">MTQMTAIAHYWTFITLDPTGKSRAREMPAAKTFFQKDVSSTLESDVDIQRSLMEIAIGNSERPENQVAILCLRCFISHQIEQNCRQLESKFGKFYGFTRYDLFAFVLDDDGKTPFSIREPTISKPERTNLYLPLAGKILQSFDPDRSQLSTWVTRLVKSHHELERFLLERGLCMLSDWALLNDTQPQKLQRVLGLYYQLTDREVMQAQTLLTCYHAVYRRDRLQHRQKGMCPPPTDTQLEEISQLVQQQLGLTHSPKLLRRQLEGLANRLREYRIATRGGSPSGQSLDQPDAPPLADTTPTDALNEPDERSTFLQFYRQQLLTGLETAFAQIVSDRIRTQKPDKSQMFLQALQLFHCQGASMTAIAEVIGLQAQYQVTRLLKLKEFRADVRHYLLQHLKQIIKDKALDYTSPNQLDQLDNRLEVALSEQIDTVIQQDQATAKTPKNYAVTSLFARILCQYLDQQIELSSQSNRSVSHE</sequence>
<organism evidence="2">
    <name type="scientific">Oscillatoriales cyanobacterium SpSt-418</name>
    <dbReference type="NCBI Taxonomy" id="2282169"/>
    <lineage>
        <taxon>Bacteria</taxon>
        <taxon>Bacillati</taxon>
        <taxon>Cyanobacteriota</taxon>
        <taxon>Cyanophyceae</taxon>
        <taxon>Oscillatoriophycideae</taxon>
        <taxon>Oscillatoriales</taxon>
    </lineage>
</organism>
<comment type="caution">
    <text evidence="2">The sequence shown here is derived from an EMBL/GenBank/DDBJ whole genome shotgun (WGS) entry which is preliminary data.</text>
</comment>
<name>A0A7C3PFW9_9CYAN</name>
<evidence type="ECO:0000256" key="1">
    <source>
        <dbReference type="SAM" id="MobiDB-lite"/>
    </source>
</evidence>